<evidence type="ECO:0000256" key="1">
    <source>
        <dbReference type="SAM" id="Coils"/>
    </source>
</evidence>
<sequence>MKLNIKKSLASIFSPGQQYDEYSDYDAETEAESRTRKAEKADYEKAYNTSGIPDTLLEKIIEIINRALPEVIQKSIDKEAEKQEVCQHIRPAFMEYINFVAKKICSSEDVKTFDTSVENKEHSDEIEARLNTLSQSEKEYKERFLSAERQRRALADKTQELEQRLEKFEGECQKLKDERAEVNNKYRILLQQKERIEEESEKMRLELDQYRQMQDNENLMQVGETIQSNDYVESLKKSIVKMQTENGELEQQLEAAQAKIEEITASFETALHVKDETVKQAVERETILQARIEALQQQSEGIDPEGKDGEITRRLIDVTRKYQALQLQMSEYKAKMPDEEETEQLKQQVEELTMQLTKIKNASMAAKLHNGEDPTYEQNAELREKIEEYEERERDMQSQLKTSQQEVEELKVRLSCLSDAVVEGMSIQEQEQMKAAMLELQVASKSLENELSAAKSQIEKLKEKSSRQAVAAEKRKEARQIEDLKEKVAAAQKESEKFKREAEVAKLNVVALTNEVEALKGELGKQDVGSSIDIEGEDWMVVMEPETPEEILERKSKELERQRQEEEEKEKIIPFDDPAQMKLW</sequence>
<feature type="compositionally biased region" description="Basic and acidic residues" evidence="2">
    <location>
        <begin position="551"/>
        <end position="574"/>
    </location>
</feature>
<keyword evidence="1" id="KW-0175">Coiled coil</keyword>
<feature type="region of interest" description="Disordered" evidence="2">
    <location>
        <begin position="546"/>
        <end position="584"/>
    </location>
</feature>
<gene>
    <name evidence="3" type="ORF">IAC54_06880</name>
</gene>
<dbReference type="EMBL" id="JADIMW010000072">
    <property type="protein sequence ID" value="MBO8438605.1"/>
    <property type="molecule type" value="Genomic_DNA"/>
</dbReference>
<comment type="caution">
    <text evidence="3">The sequence shown here is derived from an EMBL/GenBank/DDBJ whole genome shotgun (WGS) entry which is preliminary data.</text>
</comment>
<name>A0A9D9H461_9BACT</name>
<evidence type="ECO:0000313" key="4">
    <source>
        <dbReference type="Proteomes" id="UP000823636"/>
    </source>
</evidence>
<reference evidence="3" key="2">
    <citation type="journal article" date="2021" name="PeerJ">
        <title>Extensive microbial diversity within the chicken gut microbiome revealed by metagenomics and culture.</title>
        <authorList>
            <person name="Gilroy R."/>
            <person name="Ravi A."/>
            <person name="Getino M."/>
            <person name="Pursley I."/>
            <person name="Horton D.L."/>
            <person name="Alikhan N.F."/>
            <person name="Baker D."/>
            <person name="Gharbi K."/>
            <person name="Hall N."/>
            <person name="Watson M."/>
            <person name="Adriaenssens E.M."/>
            <person name="Foster-Nyarko E."/>
            <person name="Jarju S."/>
            <person name="Secka A."/>
            <person name="Antonio M."/>
            <person name="Oren A."/>
            <person name="Chaudhuri R.R."/>
            <person name="La Ragione R."/>
            <person name="Hildebrand F."/>
            <person name="Pallen M.J."/>
        </authorList>
    </citation>
    <scope>NUCLEOTIDE SEQUENCE</scope>
    <source>
        <strain evidence="3">G3-4614</strain>
    </source>
</reference>
<dbReference type="Proteomes" id="UP000823636">
    <property type="component" value="Unassembled WGS sequence"/>
</dbReference>
<feature type="coiled-coil region" evidence="1">
    <location>
        <begin position="123"/>
        <end position="522"/>
    </location>
</feature>
<reference evidence="3" key="1">
    <citation type="submission" date="2020-10" db="EMBL/GenBank/DDBJ databases">
        <authorList>
            <person name="Gilroy R."/>
        </authorList>
    </citation>
    <scope>NUCLEOTIDE SEQUENCE</scope>
    <source>
        <strain evidence="3">G3-4614</strain>
    </source>
</reference>
<evidence type="ECO:0000256" key="2">
    <source>
        <dbReference type="SAM" id="MobiDB-lite"/>
    </source>
</evidence>
<accession>A0A9D9H461</accession>
<protein>
    <submittedName>
        <fullName evidence="3">Uncharacterized protein</fullName>
    </submittedName>
</protein>
<organism evidence="3 4">
    <name type="scientific">Candidatus Caccoplasma merdipullorum</name>
    <dbReference type="NCBI Taxonomy" id="2840718"/>
    <lineage>
        <taxon>Bacteria</taxon>
        <taxon>Pseudomonadati</taxon>
        <taxon>Bacteroidota</taxon>
        <taxon>Bacteroidia</taxon>
        <taxon>Bacteroidales</taxon>
        <taxon>Bacteroidaceae</taxon>
        <taxon>Bacteroidaceae incertae sedis</taxon>
        <taxon>Candidatus Caccoplasma</taxon>
    </lineage>
</organism>
<proteinExistence type="predicted"/>
<dbReference type="AlphaFoldDB" id="A0A9D9H461"/>
<evidence type="ECO:0000313" key="3">
    <source>
        <dbReference type="EMBL" id="MBO8438605.1"/>
    </source>
</evidence>